<organism evidence="1 2">
    <name type="scientific">Brassica cretica</name>
    <name type="common">Mustard</name>
    <dbReference type="NCBI Taxonomy" id="69181"/>
    <lineage>
        <taxon>Eukaryota</taxon>
        <taxon>Viridiplantae</taxon>
        <taxon>Streptophyta</taxon>
        <taxon>Embryophyta</taxon>
        <taxon>Tracheophyta</taxon>
        <taxon>Spermatophyta</taxon>
        <taxon>Magnoliopsida</taxon>
        <taxon>eudicotyledons</taxon>
        <taxon>Gunneridae</taxon>
        <taxon>Pentapetalae</taxon>
        <taxon>rosids</taxon>
        <taxon>malvids</taxon>
        <taxon>Brassicales</taxon>
        <taxon>Brassicaceae</taxon>
        <taxon>Brassiceae</taxon>
        <taxon>Brassica</taxon>
    </lineage>
</organism>
<reference evidence="1" key="1">
    <citation type="submission" date="2019-12" db="EMBL/GenBank/DDBJ databases">
        <title>Genome sequencing and annotation of Brassica cretica.</title>
        <authorList>
            <person name="Studholme D.J."/>
            <person name="Sarris P."/>
        </authorList>
    </citation>
    <scope>NUCLEOTIDE SEQUENCE</scope>
    <source>
        <strain evidence="1">PFS-109/04</strain>
        <tissue evidence="1">Leaf</tissue>
    </source>
</reference>
<dbReference type="AlphaFoldDB" id="A0A8S9SPE3"/>
<protein>
    <submittedName>
        <fullName evidence="1">Uncharacterized protein</fullName>
    </submittedName>
</protein>
<proteinExistence type="predicted"/>
<gene>
    <name evidence="1" type="ORF">F2Q69_00033481</name>
</gene>
<accession>A0A8S9SPE3</accession>
<dbReference type="EMBL" id="QGKX02000004">
    <property type="protein sequence ID" value="KAF3603551.1"/>
    <property type="molecule type" value="Genomic_DNA"/>
</dbReference>
<evidence type="ECO:0000313" key="2">
    <source>
        <dbReference type="Proteomes" id="UP000712600"/>
    </source>
</evidence>
<sequence>MIGSYHERLDQTRNRVGYKGITVLILSVLASMETDLFQDVTVYHRVFCPDVCGKWRVPKTNSRSSLLWVPDMKAWMGTSESLP</sequence>
<comment type="caution">
    <text evidence="1">The sequence shown here is derived from an EMBL/GenBank/DDBJ whole genome shotgun (WGS) entry which is preliminary data.</text>
</comment>
<dbReference type="Proteomes" id="UP000712600">
    <property type="component" value="Unassembled WGS sequence"/>
</dbReference>
<name>A0A8S9SPE3_BRACR</name>
<evidence type="ECO:0000313" key="1">
    <source>
        <dbReference type="EMBL" id="KAF3603551.1"/>
    </source>
</evidence>